<dbReference type="SUPFAM" id="SSF53098">
    <property type="entry name" value="Ribonuclease H-like"/>
    <property type="match status" value="1"/>
</dbReference>
<dbReference type="PANTHER" id="PTHR33627:SF1">
    <property type="entry name" value="TRANSPOSASE"/>
    <property type="match status" value="1"/>
</dbReference>
<dbReference type="EMBL" id="JAGGLP010000050">
    <property type="protein sequence ID" value="MBP2056560.1"/>
    <property type="molecule type" value="Genomic_DNA"/>
</dbReference>
<dbReference type="InterPro" id="IPR012337">
    <property type="entry name" value="RNaseH-like_sf"/>
</dbReference>
<proteinExistence type="predicted"/>
<gene>
    <name evidence="2" type="ORF">J2Z21_009579</name>
</gene>
<comment type="caution">
    <text evidence="2">The sequence shown here is derived from an EMBL/GenBank/DDBJ whole genome shotgun (WGS) entry which is preliminary data.</text>
</comment>
<dbReference type="PANTHER" id="PTHR33627">
    <property type="entry name" value="TRANSPOSASE"/>
    <property type="match status" value="1"/>
</dbReference>
<reference evidence="2 3" key="1">
    <citation type="submission" date="2021-03" db="EMBL/GenBank/DDBJ databases">
        <title>Genomic Encyclopedia of Type Strains, Phase IV (KMG-IV): sequencing the most valuable type-strain genomes for metagenomic binning, comparative biology and taxonomic classification.</title>
        <authorList>
            <person name="Goeker M."/>
        </authorList>
    </citation>
    <scope>NUCLEOTIDE SEQUENCE [LARGE SCALE GENOMIC DNA]</scope>
    <source>
        <strain evidence="2 3">DSM 40499</strain>
    </source>
</reference>
<keyword evidence="3" id="KW-1185">Reference proteome</keyword>
<evidence type="ECO:0000259" key="1">
    <source>
        <dbReference type="Pfam" id="PF13546"/>
    </source>
</evidence>
<organism evidence="2 3">
    <name type="scientific">Streptomyces griseochromogenes</name>
    <dbReference type="NCBI Taxonomy" id="68214"/>
    <lineage>
        <taxon>Bacteria</taxon>
        <taxon>Bacillati</taxon>
        <taxon>Actinomycetota</taxon>
        <taxon>Actinomycetes</taxon>
        <taxon>Kitasatosporales</taxon>
        <taxon>Streptomycetaceae</taxon>
        <taxon>Streptomyces</taxon>
    </lineage>
</organism>
<evidence type="ECO:0000313" key="2">
    <source>
        <dbReference type="EMBL" id="MBP2056560.1"/>
    </source>
</evidence>
<sequence>MLIIDDTGFIKKGATSAGVSQQYTGTSGKIDNCQIGVLAAYATVRGRALVDRELYLPKCWTKDRERCREAKIPDERTFATKGELAKDMVRRCIAADLPATWVTADEAYGQDWSFRRLLEQLGIGYVVAVPKSQQIKSLAGIWRLDQLVEEAPDDAWQTLSCGDGAKGPRVYDWAAAKLPANIIFAPDPPTHHRWVMARRSLSDPNELAYYLAYAPAGVEIAELARVAGSRWAIEECFQAAKNQCSLDEYGDRCSVPCGAGCCPASRMARAALMSPMWLKA</sequence>
<dbReference type="Pfam" id="PF13546">
    <property type="entry name" value="DDE_5"/>
    <property type="match status" value="1"/>
</dbReference>
<dbReference type="Proteomes" id="UP001519309">
    <property type="component" value="Unassembled WGS sequence"/>
</dbReference>
<name>A0ABS4MA62_9ACTN</name>
<feature type="domain" description="Transposase IS701-like DDE" evidence="1">
    <location>
        <begin position="2"/>
        <end position="133"/>
    </location>
</feature>
<accession>A0ABS4MA62</accession>
<evidence type="ECO:0000313" key="3">
    <source>
        <dbReference type="Proteomes" id="UP001519309"/>
    </source>
</evidence>
<dbReference type="InterPro" id="IPR039365">
    <property type="entry name" value="IS701-like"/>
</dbReference>
<protein>
    <submittedName>
        <fullName evidence="2">SRSO17 transposase</fullName>
    </submittedName>
</protein>
<dbReference type="NCBIfam" id="NF033540">
    <property type="entry name" value="transpos_IS701"/>
    <property type="match status" value="1"/>
</dbReference>
<dbReference type="InterPro" id="IPR038721">
    <property type="entry name" value="IS701-like_DDE_dom"/>
</dbReference>